<evidence type="ECO:0000313" key="4">
    <source>
        <dbReference type="Proteomes" id="UP000198243"/>
    </source>
</evidence>
<feature type="compositionally biased region" description="Polar residues" evidence="1">
    <location>
        <begin position="1"/>
        <end position="12"/>
    </location>
</feature>
<accession>A0A1C4VFX7</accession>
<dbReference type="AlphaFoldDB" id="A0A1C4VFX7"/>
<evidence type="ECO:0000313" key="3">
    <source>
        <dbReference type="EMBL" id="SCE82655.1"/>
    </source>
</evidence>
<feature type="domain" description="Type VII secretion system protein EccE" evidence="2">
    <location>
        <begin position="209"/>
        <end position="302"/>
    </location>
</feature>
<sequence>MQEGQSPMTQVQARPARVATNPSDVPARATPPADRPGRGRVGPVLVGQLVVLELCALAVWAAGTGPSWLLATVGTAAALVVLATFARRGGRWWFEDLLLRRRLRRRRERAAAALAGGAVSDPRLAALAPELSVIELTDRGTRLGIGQDDQGWFAAVALQPTTGAVVGSVEASTVDQALRVLADFAAPVSRAQVVAHTLVWYPAPGAPPAAHRTVWVALRLTVRDARVEAVSRGGGLPGVHRTLAAGIGRLGKALTAAGLAHRPLGRDELRAAVVSAAGLDLVPEPPAESWQGLRGGGWTHRCLSLRGRSDAPLGPLVDAITATSAPSHTVAAAVSPDGRVAAPLLRVAAMDNHVEALVKVVRDIAQRAGTPARPVDGQHGPGVYASAPVAAVLGGSVRPQPR</sequence>
<keyword evidence="4" id="KW-1185">Reference proteome</keyword>
<proteinExistence type="predicted"/>
<dbReference type="InterPro" id="IPR050051">
    <property type="entry name" value="EccE_dom"/>
</dbReference>
<gene>
    <name evidence="3" type="ORF">GA0070607_2036</name>
</gene>
<reference evidence="4" key="1">
    <citation type="submission" date="2016-06" db="EMBL/GenBank/DDBJ databases">
        <authorList>
            <person name="Varghese N."/>
            <person name="Submissions Spin"/>
        </authorList>
    </citation>
    <scope>NUCLEOTIDE SEQUENCE [LARGE SCALE GENOMIC DNA]</scope>
    <source>
        <strain evidence="4">DSM 44875</strain>
    </source>
</reference>
<dbReference type="EMBL" id="LT607412">
    <property type="protein sequence ID" value="SCE82655.1"/>
    <property type="molecule type" value="Genomic_DNA"/>
</dbReference>
<dbReference type="Proteomes" id="UP000198243">
    <property type="component" value="Chromosome I"/>
</dbReference>
<organism evidence="3 4">
    <name type="scientific">Micromonospora coriariae</name>
    <dbReference type="NCBI Taxonomy" id="285665"/>
    <lineage>
        <taxon>Bacteria</taxon>
        <taxon>Bacillati</taxon>
        <taxon>Actinomycetota</taxon>
        <taxon>Actinomycetes</taxon>
        <taxon>Micromonosporales</taxon>
        <taxon>Micromonosporaceae</taxon>
        <taxon>Micromonospora</taxon>
    </lineage>
</organism>
<evidence type="ECO:0000256" key="1">
    <source>
        <dbReference type="SAM" id="MobiDB-lite"/>
    </source>
</evidence>
<dbReference type="Pfam" id="PF11203">
    <property type="entry name" value="EccE"/>
    <property type="match status" value="1"/>
</dbReference>
<protein>
    <submittedName>
        <fullName evidence="3">Type VII secretion protein EccE</fullName>
    </submittedName>
</protein>
<feature type="region of interest" description="Disordered" evidence="1">
    <location>
        <begin position="1"/>
        <end position="39"/>
    </location>
</feature>
<evidence type="ECO:0000259" key="2">
    <source>
        <dbReference type="Pfam" id="PF11203"/>
    </source>
</evidence>
<name>A0A1C4VFX7_9ACTN</name>